<dbReference type="CDD" id="cd11386">
    <property type="entry name" value="MCP_signal"/>
    <property type="match status" value="1"/>
</dbReference>
<dbReference type="PROSITE" id="PS50111">
    <property type="entry name" value="CHEMOTAXIS_TRANSDUC_2"/>
    <property type="match status" value="1"/>
</dbReference>
<dbReference type="Proteomes" id="UP001156102">
    <property type="component" value="Unassembled WGS sequence"/>
</dbReference>
<evidence type="ECO:0000313" key="6">
    <source>
        <dbReference type="Proteomes" id="UP001156102"/>
    </source>
</evidence>
<dbReference type="PANTHER" id="PTHR32089">
    <property type="entry name" value="METHYL-ACCEPTING CHEMOTAXIS PROTEIN MCPB"/>
    <property type="match status" value="1"/>
</dbReference>
<dbReference type="SMART" id="SM00283">
    <property type="entry name" value="MA"/>
    <property type="match status" value="1"/>
</dbReference>
<evidence type="ECO:0000259" key="4">
    <source>
        <dbReference type="PROSITE" id="PS50111"/>
    </source>
</evidence>
<name>A0AA41X3R6_9BACI</name>
<keyword evidence="3" id="KW-0812">Transmembrane</keyword>
<dbReference type="GO" id="GO:0016020">
    <property type="term" value="C:membrane"/>
    <property type="evidence" value="ECO:0007669"/>
    <property type="project" value="InterPro"/>
</dbReference>
<dbReference type="InterPro" id="IPR004089">
    <property type="entry name" value="MCPsignal_dom"/>
</dbReference>
<feature type="domain" description="Methyl-accepting transducer" evidence="4">
    <location>
        <begin position="136"/>
        <end position="372"/>
    </location>
</feature>
<feature type="transmembrane region" description="Helical" evidence="3">
    <location>
        <begin position="7"/>
        <end position="32"/>
    </location>
</feature>
<dbReference type="SUPFAM" id="SSF58104">
    <property type="entry name" value="Methyl-accepting chemotaxis protein (MCP) signaling domain"/>
    <property type="match status" value="1"/>
</dbReference>
<keyword evidence="3" id="KW-0472">Membrane</keyword>
<proteinExistence type="predicted"/>
<evidence type="ECO:0000256" key="1">
    <source>
        <dbReference type="ARBA" id="ARBA00023224"/>
    </source>
</evidence>
<dbReference type="PANTHER" id="PTHR32089:SF112">
    <property type="entry name" value="LYSOZYME-LIKE PROTEIN-RELATED"/>
    <property type="match status" value="1"/>
</dbReference>
<accession>A0AA41X3R6</accession>
<keyword evidence="1 2" id="KW-0807">Transducer</keyword>
<dbReference type="GO" id="GO:0007165">
    <property type="term" value="P:signal transduction"/>
    <property type="evidence" value="ECO:0007669"/>
    <property type="project" value="UniProtKB-KW"/>
</dbReference>
<evidence type="ECO:0000256" key="3">
    <source>
        <dbReference type="SAM" id="Phobius"/>
    </source>
</evidence>
<reference evidence="5" key="1">
    <citation type="submission" date="2022-07" db="EMBL/GenBank/DDBJ databases">
        <authorList>
            <person name="Li W.-J."/>
            <person name="Deng Q.-Q."/>
        </authorList>
    </citation>
    <scope>NUCLEOTIDE SEQUENCE</scope>
    <source>
        <strain evidence="5">SYSU M60031</strain>
    </source>
</reference>
<dbReference type="AlphaFoldDB" id="A0AA41X3R6"/>
<evidence type="ECO:0000313" key="5">
    <source>
        <dbReference type="EMBL" id="MCP8968399.1"/>
    </source>
</evidence>
<keyword evidence="6" id="KW-1185">Reference proteome</keyword>
<dbReference type="Gene3D" id="1.10.287.950">
    <property type="entry name" value="Methyl-accepting chemotaxis protein"/>
    <property type="match status" value="1"/>
</dbReference>
<gene>
    <name evidence="5" type="ORF">NK662_07560</name>
</gene>
<feature type="transmembrane region" description="Helical" evidence="3">
    <location>
        <begin position="44"/>
        <end position="64"/>
    </location>
</feature>
<comment type="caution">
    <text evidence="5">The sequence shown here is derived from an EMBL/GenBank/DDBJ whole genome shotgun (WGS) entry which is preliminary data.</text>
</comment>
<dbReference type="RefSeq" id="WP_254758312.1">
    <property type="nucleotide sequence ID" value="NZ_JANCLT010000003.1"/>
</dbReference>
<organism evidence="5 6">
    <name type="scientific">Ectobacillus ponti</name>
    <dbReference type="NCBI Taxonomy" id="2961894"/>
    <lineage>
        <taxon>Bacteria</taxon>
        <taxon>Bacillati</taxon>
        <taxon>Bacillota</taxon>
        <taxon>Bacilli</taxon>
        <taxon>Bacillales</taxon>
        <taxon>Bacillaceae</taxon>
        <taxon>Ectobacillus</taxon>
    </lineage>
</organism>
<dbReference type="Pfam" id="PF00015">
    <property type="entry name" value="MCPsignal"/>
    <property type="match status" value="1"/>
</dbReference>
<keyword evidence="3" id="KW-1133">Transmembrane helix</keyword>
<dbReference type="EMBL" id="JANCLT010000003">
    <property type="protein sequence ID" value="MCP8968399.1"/>
    <property type="molecule type" value="Genomic_DNA"/>
</dbReference>
<protein>
    <submittedName>
        <fullName evidence="5">Methyl-accepting chemotaxis protein</fullName>
    </submittedName>
</protein>
<evidence type="ECO:0000256" key="2">
    <source>
        <dbReference type="PROSITE-ProRule" id="PRU00284"/>
    </source>
</evidence>
<sequence>MKKNDAVVSLVSYLVRTFLQGLAIGAVSMYLYSLLGGIPFLRAGTLLAAVLIGIFVAFAGIFNFTKFKKPFDAISAHVNSIADGDLTPVVKAEDLGPLDRFEDPLNHMTQSLNELVSGVQEGVDRTSAVYHETQQQLQSAADEFHAISSHMNVLADSSATLAGAAADSSNAVERMTAEIARIADVTTRAGQLSAKANAVASSGKRELDELVAQMSDIRRSYESMSAMMHDLTSRSLQIDEIVQVINTIAQQTNLLALNAAIEAARAGESGRGFAIVAEEVRKLAEQSAGSAAEITALIHDIQENTKTATAAVDASDSLLSAGLEKAEHVDRTFAEIVSSMEDVNGQMQDIMEASDSAASGSEEISARVDEVARISEASHQSAAEALRLIEQHLESIGEVVHAKQELELVLHQLKQGADVFKVS</sequence>